<dbReference type="Proteomes" id="UP000886900">
    <property type="component" value="Unassembled WGS sequence"/>
</dbReference>
<keyword evidence="2" id="KW-0282">Flagellum</keyword>
<protein>
    <submittedName>
        <fullName evidence="2">FliM/FliN family flagellar motor switch protein</fullName>
    </submittedName>
</protein>
<accession>A0ABS6PWS5</accession>
<keyword evidence="3" id="KW-1185">Reference proteome</keyword>
<evidence type="ECO:0000313" key="2">
    <source>
        <dbReference type="EMBL" id="MBV4464933.1"/>
    </source>
</evidence>
<comment type="caution">
    <text evidence="2">The sequence shown here is derived from an EMBL/GenBank/DDBJ whole genome shotgun (WGS) entry which is preliminary data.</text>
</comment>
<name>A0ABS6PWS5_9PSED</name>
<dbReference type="Pfam" id="PF01052">
    <property type="entry name" value="FliMN_C"/>
    <property type="match status" value="1"/>
</dbReference>
<feature type="domain" description="Flagellar motor switch protein FliN-like C-terminal" evidence="1">
    <location>
        <begin position="276"/>
        <end position="344"/>
    </location>
</feature>
<keyword evidence="2" id="KW-0969">Cilium</keyword>
<dbReference type="InterPro" id="IPR001543">
    <property type="entry name" value="FliN-like_C"/>
</dbReference>
<proteinExistence type="predicted"/>
<reference evidence="2" key="1">
    <citation type="submission" date="2021-06" db="EMBL/GenBank/DDBJ databases">
        <title>Updating the genus Pseudomonas: Description of 43 new species and partition of the Pseudomonas putida group.</title>
        <authorList>
            <person name="Girard L."/>
            <person name="Lood C."/>
            <person name="Vandamme P."/>
            <person name="Rokni-Zadeh H."/>
            <person name="Van Noort V."/>
            <person name="Hofte M."/>
            <person name="Lavigne R."/>
            <person name="De Mot R."/>
        </authorList>
    </citation>
    <scope>NUCLEOTIDE SEQUENCE</scope>
    <source>
        <strain evidence="2">SWRI79</strain>
    </source>
</reference>
<dbReference type="EMBL" id="JAHSTV010000007">
    <property type="protein sequence ID" value="MBV4464933.1"/>
    <property type="molecule type" value="Genomic_DNA"/>
</dbReference>
<organism evidence="2 3">
    <name type="scientific">Pseudomonas farris</name>
    <dbReference type="NCBI Taxonomy" id="2841207"/>
    <lineage>
        <taxon>Bacteria</taxon>
        <taxon>Pseudomonadati</taxon>
        <taxon>Pseudomonadota</taxon>
        <taxon>Gammaproteobacteria</taxon>
        <taxon>Pseudomonadales</taxon>
        <taxon>Pseudomonadaceae</taxon>
        <taxon>Pseudomonas</taxon>
    </lineage>
</organism>
<evidence type="ECO:0000259" key="1">
    <source>
        <dbReference type="Pfam" id="PF01052"/>
    </source>
</evidence>
<evidence type="ECO:0000313" key="3">
    <source>
        <dbReference type="Proteomes" id="UP000886900"/>
    </source>
</evidence>
<keyword evidence="2" id="KW-0966">Cell projection</keyword>
<dbReference type="RefSeq" id="WP_217857175.1">
    <property type="nucleotide sequence ID" value="NZ_JAHSTV010000007.1"/>
</dbReference>
<gene>
    <name evidence="2" type="ORF">KVG95_16525</name>
</gene>
<sequence length="348" mass="37582">MSVRTLSFRAMPADEALARQRVGQGLSLRFRLEQASGSLNLRLAPTPFGRTPGRVLASESGALWLSDATALLGLLSSCPALLPETASEDPDDAWYWQLYNHYLSPELQTLFGHLQPTVTVVEGAMECLLEAQINGLRVYSRVRLLPATLLGLLGQGGWEPRQSSMQADWLVILPLLLGRTELSSSQTASLRPGDILLPEHPLFAPDGQGTLHIGGCRLGLRQDETNPLRFSITDLEENLMNASIDNLAAVDALATLDPELPELNDARQADDRLARFADLPLALTLRAGSLSLTLGQMSTLAVGSVLTFSGCAPGNATLCHGERPLAHGELVDVEGRLGLQITRLETQR</sequence>